<reference evidence="3 4" key="1">
    <citation type="submission" date="2020-02" db="EMBL/GenBank/DDBJ databases">
        <title>Bacillus aquiflavi sp. nov., isolated from yellow water of strong flavor Chinese baijiu in Yibin region of China.</title>
        <authorList>
            <person name="Xie J."/>
        </authorList>
    </citation>
    <scope>NUCLEOTIDE SEQUENCE [LARGE SCALE GENOMIC DNA]</scope>
    <source>
        <strain evidence="3 4">SA4</strain>
    </source>
</reference>
<keyword evidence="2" id="KW-0378">Hydrolase</keyword>
<dbReference type="Proteomes" id="UP000481043">
    <property type="component" value="Unassembled WGS sequence"/>
</dbReference>
<dbReference type="InterPro" id="IPR006684">
    <property type="entry name" value="YbgC/YbaW"/>
</dbReference>
<dbReference type="CDD" id="cd00586">
    <property type="entry name" value="4HBT"/>
    <property type="match status" value="1"/>
</dbReference>
<evidence type="ECO:0000256" key="1">
    <source>
        <dbReference type="ARBA" id="ARBA00005953"/>
    </source>
</evidence>
<dbReference type="SUPFAM" id="SSF54637">
    <property type="entry name" value="Thioesterase/thiol ester dehydrase-isomerase"/>
    <property type="match status" value="1"/>
</dbReference>
<dbReference type="AlphaFoldDB" id="A0A6M0Q8J0"/>
<dbReference type="Pfam" id="PF13279">
    <property type="entry name" value="4HBT_2"/>
    <property type="match status" value="1"/>
</dbReference>
<dbReference type="PANTHER" id="PTHR31793">
    <property type="entry name" value="4-HYDROXYBENZOYL-COA THIOESTERASE FAMILY MEMBER"/>
    <property type="match status" value="1"/>
</dbReference>
<name>A0A6M0Q8J0_9BACI</name>
<accession>A0A6M0Q8J0</accession>
<sequence length="158" mass="18813">MKNISYISNFEEWKNEFNFSIRIKVRFAETDMFGHVNNTTAFTYFEEGRLEFFKKIGIMRDWMSRDSELIPVVADLQCDYLSQIYFDDVLQVFVKMNKVGRTSVELHYLVKKENGTVAYTGRGTIVQINKETGRPEEWKEHWKELLYNQSSEKQPVRT</sequence>
<dbReference type="RefSeq" id="WP_163179254.1">
    <property type="nucleotide sequence ID" value="NZ_JAAIWM010000002.1"/>
</dbReference>
<dbReference type="PANTHER" id="PTHR31793:SF24">
    <property type="entry name" value="LONG-CHAIN ACYL-COA THIOESTERASE FADM"/>
    <property type="match status" value="1"/>
</dbReference>
<keyword evidence="4" id="KW-1185">Reference proteome</keyword>
<evidence type="ECO:0000313" key="3">
    <source>
        <dbReference type="EMBL" id="NEY71830.1"/>
    </source>
</evidence>
<dbReference type="InterPro" id="IPR029069">
    <property type="entry name" value="HotDog_dom_sf"/>
</dbReference>
<dbReference type="EMBL" id="JAAIWM010000002">
    <property type="protein sequence ID" value="NEY71830.1"/>
    <property type="molecule type" value="Genomic_DNA"/>
</dbReference>
<dbReference type="GO" id="GO:0047617">
    <property type="term" value="F:fatty acyl-CoA hydrolase activity"/>
    <property type="evidence" value="ECO:0007669"/>
    <property type="project" value="TreeGrafter"/>
</dbReference>
<comment type="similarity">
    <text evidence="1">Belongs to the 4-hydroxybenzoyl-CoA thioesterase family.</text>
</comment>
<organism evidence="3 4">
    <name type="scientific">Bacillus mesophilus</name>
    <dbReference type="NCBI Taxonomy" id="1808955"/>
    <lineage>
        <taxon>Bacteria</taxon>
        <taxon>Bacillati</taxon>
        <taxon>Bacillota</taxon>
        <taxon>Bacilli</taxon>
        <taxon>Bacillales</taxon>
        <taxon>Bacillaceae</taxon>
        <taxon>Bacillus</taxon>
    </lineage>
</organism>
<dbReference type="PIRSF" id="PIRSF003230">
    <property type="entry name" value="YbgC"/>
    <property type="match status" value="1"/>
</dbReference>
<dbReference type="Gene3D" id="3.10.129.10">
    <property type="entry name" value="Hotdog Thioesterase"/>
    <property type="match status" value="1"/>
</dbReference>
<evidence type="ECO:0000313" key="4">
    <source>
        <dbReference type="Proteomes" id="UP000481043"/>
    </source>
</evidence>
<comment type="caution">
    <text evidence="3">The sequence shown here is derived from an EMBL/GenBank/DDBJ whole genome shotgun (WGS) entry which is preliminary data.</text>
</comment>
<proteinExistence type="inferred from homology"/>
<protein>
    <submittedName>
        <fullName evidence="3">Acyl-CoA thioesterase</fullName>
    </submittedName>
</protein>
<evidence type="ECO:0000256" key="2">
    <source>
        <dbReference type="ARBA" id="ARBA00022801"/>
    </source>
</evidence>
<dbReference type="InterPro" id="IPR050563">
    <property type="entry name" value="4-hydroxybenzoyl-CoA_TE"/>
</dbReference>
<gene>
    <name evidence="3" type="ORF">G4D63_08735</name>
</gene>